<dbReference type="HOGENOM" id="CLU_532652_0_0_1"/>
<evidence type="ECO:0000259" key="2">
    <source>
        <dbReference type="PROSITE" id="PS50106"/>
    </source>
</evidence>
<dbReference type="EnsemblProtists" id="Phyra82431">
    <property type="protein sequence ID" value="Phyra82431"/>
    <property type="gene ID" value="Phyra82431"/>
</dbReference>
<dbReference type="Gene3D" id="2.30.42.10">
    <property type="match status" value="1"/>
</dbReference>
<feature type="compositionally biased region" description="Polar residues" evidence="1">
    <location>
        <begin position="443"/>
        <end position="453"/>
    </location>
</feature>
<dbReference type="InterPro" id="IPR036034">
    <property type="entry name" value="PDZ_sf"/>
</dbReference>
<dbReference type="eggNOG" id="ENOG502S4T7">
    <property type="taxonomic scope" value="Eukaryota"/>
</dbReference>
<feature type="compositionally biased region" description="Basic and acidic residues" evidence="1">
    <location>
        <begin position="81"/>
        <end position="91"/>
    </location>
</feature>
<feature type="domain" description="PDZ" evidence="2">
    <location>
        <begin position="151"/>
        <end position="213"/>
    </location>
</feature>
<feature type="compositionally biased region" description="Basic and acidic residues" evidence="1">
    <location>
        <begin position="429"/>
        <end position="439"/>
    </location>
</feature>
<feature type="region of interest" description="Disordered" evidence="1">
    <location>
        <begin position="78"/>
        <end position="101"/>
    </location>
</feature>
<dbReference type="SUPFAM" id="SSF50156">
    <property type="entry name" value="PDZ domain-like"/>
    <property type="match status" value="1"/>
</dbReference>
<proteinExistence type="predicted"/>
<dbReference type="VEuPathDB" id="FungiDB:KRP22_12792"/>
<feature type="region of interest" description="Disordered" evidence="1">
    <location>
        <begin position="421"/>
        <end position="453"/>
    </location>
</feature>
<dbReference type="InterPro" id="IPR001478">
    <property type="entry name" value="PDZ"/>
</dbReference>
<reference evidence="3" key="2">
    <citation type="submission" date="2015-06" db="UniProtKB">
        <authorList>
            <consortium name="EnsemblProtists"/>
        </authorList>
    </citation>
    <scope>IDENTIFICATION</scope>
    <source>
        <strain evidence="3">Pr102</strain>
    </source>
</reference>
<dbReference type="InParanoid" id="H3GXS6"/>
<feature type="region of interest" description="Disordered" evidence="1">
    <location>
        <begin position="217"/>
        <end position="259"/>
    </location>
</feature>
<protein>
    <recommendedName>
        <fullName evidence="2">PDZ domain-containing protein</fullName>
    </recommendedName>
</protein>
<keyword evidence="4" id="KW-1185">Reference proteome</keyword>
<evidence type="ECO:0000313" key="4">
    <source>
        <dbReference type="Proteomes" id="UP000005238"/>
    </source>
</evidence>
<accession>H3GXS6</accession>
<organism evidence="3 4">
    <name type="scientific">Phytophthora ramorum</name>
    <name type="common">Sudden oak death agent</name>
    <dbReference type="NCBI Taxonomy" id="164328"/>
    <lineage>
        <taxon>Eukaryota</taxon>
        <taxon>Sar</taxon>
        <taxon>Stramenopiles</taxon>
        <taxon>Oomycota</taxon>
        <taxon>Peronosporomycetes</taxon>
        <taxon>Peronosporales</taxon>
        <taxon>Peronosporaceae</taxon>
        <taxon>Phytophthora</taxon>
    </lineage>
</organism>
<dbReference type="AlphaFoldDB" id="H3GXS6"/>
<evidence type="ECO:0000313" key="3">
    <source>
        <dbReference type="EnsemblProtists" id="Phyra82431"/>
    </source>
</evidence>
<name>H3GXS6_PHYRM</name>
<reference evidence="4" key="1">
    <citation type="journal article" date="2006" name="Science">
        <title>Phytophthora genome sequences uncover evolutionary origins and mechanisms of pathogenesis.</title>
        <authorList>
            <person name="Tyler B.M."/>
            <person name="Tripathy S."/>
            <person name="Zhang X."/>
            <person name="Dehal P."/>
            <person name="Jiang R.H."/>
            <person name="Aerts A."/>
            <person name="Arredondo F.D."/>
            <person name="Baxter L."/>
            <person name="Bensasson D."/>
            <person name="Beynon J.L."/>
            <person name="Chapman J."/>
            <person name="Damasceno C.M."/>
            <person name="Dorrance A.E."/>
            <person name="Dou D."/>
            <person name="Dickerman A.W."/>
            <person name="Dubchak I.L."/>
            <person name="Garbelotto M."/>
            <person name="Gijzen M."/>
            <person name="Gordon S.G."/>
            <person name="Govers F."/>
            <person name="Grunwald N.J."/>
            <person name="Huang W."/>
            <person name="Ivors K.L."/>
            <person name="Jones R.W."/>
            <person name="Kamoun S."/>
            <person name="Krampis K."/>
            <person name="Lamour K.H."/>
            <person name="Lee M.K."/>
            <person name="McDonald W.H."/>
            <person name="Medina M."/>
            <person name="Meijer H.J."/>
            <person name="Nordberg E.K."/>
            <person name="Maclean D.J."/>
            <person name="Ospina-Giraldo M.D."/>
            <person name="Morris P.F."/>
            <person name="Phuntumart V."/>
            <person name="Putnam N.H."/>
            <person name="Rash S."/>
            <person name="Rose J.K."/>
            <person name="Sakihama Y."/>
            <person name="Salamov A.A."/>
            <person name="Savidor A."/>
            <person name="Scheuring C.F."/>
            <person name="Smith B.M."/>
            <person name="Sobral B.W."/>
            <person name="Terry A."/>
            <person name="Torto-Alalibo T.A."/>
            <person name="Win J."/>
            <person name="Xu Z."/>
            <person name="Zhang H."/>
            <person name="Grigoriev I.V."/>
            <person name="Rokhsar D.S."/>
            <person name="Boore J.L."/>
        </authorList>
    </citation>
    <scope>NUCLEOTIDE SEQUENCE [LARGE SCALE GENOMIC DNA]</scope>
    <source>
        <strain evidence="4">Pr102</strain>
    </source>
</reference>
<dbReference type="PROSITE" id="PS50106">
    <property type="entry name" value="PDZ"/>
    <property type="match status" value="1"/>
</dbReference>
<dbReference type="OMA" id="WTHDAPT"/>
<evidence type="ECO:0000256" key="1">
    <source>
        <dbReference type="SAM" id="MobiDB-lite"/>
    </source>
</evidence>
<dbReference type="SMART" id="SM00228">
    <property type="entry name" value="PDZ"/>
    <property type="match status" value="1"/>
</dbReference>
<dbReference type="Proteomes" id="UP000005238">
    <property type="component" value="Unassembled WGS sequence"/>
</dbReference>
<dbReference type="VEuPathDB" id="FungiDB:KRP23_8229"/>
<dbReference type="EMBL" id="DS566069">
    <property type="status" value="NOT_ANNOTATED_CDS"/>
    <property type="molecule type" value="Genomic_DNA"/>
</dbReference>
<sequence length="512" mass="54890">MVDAEVQTDAPMPAAVVGVEQDLLMGVRVRKSFGSHAFWGTVVGCYWVSGGLFYKVSFDDGDVDIFSADEVLQDAQQAKTHAKENAKENAQKDPASSETPVDEYLTTMRHHSLKRKRDEPVDTSVRSVRRVQLWGQRLYASIYTNEQNETFIKELIKTDSGQMGEMEATGQVKVGDMILAVNQKRVLGLESKDVAELIKKPQRPIVLTLYRPQHSQLPVQQQQAGQASAPAPEQAQGAATTQPAAVVTQPQAQQQAPASAPMRVLPASFVAPQRAFAQPASMGPGLAQSWTQPMNTHGMTNRELLRQRLIQAAAARQPGYFPMTGVFAPANRGVPTAQRGGLTDQQMQRIVDAAAMRLHASADPPVSSTDNADAEAIAALAEKDPAAAASAMATSFLSPQACPDSKAGAASTAESSLSMSFLSPNDFNEESRMPPRRDLSAGSAKSTPSPVKSNVSLTTVVVHRQRLYLTLGVQGALIAVTSFVSDETGQRGEVEASGRVFLGDVLPRDDAG</sequence>